<proteinExistence type="predicted"/>
<sequence>MSQITISNMSYQYSSCYNPIFEKVNLVLDTNWKSGLIGRNGRGKTTLLKLLMGVLEPDSRYIKLPGGIDYFPYENVTGYTKVIDIIKENIGGLRTMEIVIDEIINSNNQGLFDEYNTILDKYT</sequence>
<protein>
    <submittedName>
        <fullName evidence="2">ATP-binding cassette domain-containing protein</fullName>
    </submittedName>
</protein>
<dbReference type="InterPro" id="IPR003439">
    <property type="entry name" value="ABC_transporter-like_ATP-bd"/>
</dbReference>
<dbReference type="PANTHER" id="PTHR42855">
    <property type="entry name" value="ABC TRANSPORTER ATP-BINDING SUBUNIT"/>
    <property type="match status" value="1"/>
</dbReference>
<comment type="caution">
    <text evidence="2">The sequence shown here is derived from an EMBL/GenBank/DDBJ whole genome shotgun (WGS) entry which is preliminary data.</text>
</comment>
<evidence type="ECO:0000313" key="2">
    <source>
        <dbReference type="EMBL" id="MBC8580760.1"/>
    </source>
</evidence>
<keyword evidence="3" id="KW-1185">Reference proteome</keyword>
<dbReference type="Gene3D" id="3.40.50.300">
    <property type="entry name" value="P-loop containing nucleotide triphosphate hydrolases"/>
    <property type="match status" value="1"/>
</dbReference>
<reference evidence="2" key="1">
    <citation type="submission" date="2020-08" db="EMBL/GenBank/DDBJ databases">
        <title>Genome public.</title>
        <authorList>
            <person name="Liu C."/>
            <person name="Sun Q."/>
        </authorList>
    </citation>
    <scope>NUCLEOTIDE SEQUENCE</scope>
    <source>
        <strain evidence="2">NSJ-12</strain>
    </source>
</reference>
<dbReference type="EMBL" id="JACRSY010000027">
    <property type="protein sequence ID" value="MBC8580760.1"/>
    <property type="molecule type" value="Genomic_DNA"/>
</dbReference>
<keyword evidence="2" id="KW-0067">ATP-binding</keyword>
<dbReference type="GO" id="GO:0016887">
    <property type="term" value="F:ATP hydrolysis activity"/>
    <property type="evidence" value="ECO:0007669"/>
    <property type="project" value="InterPro"/>
</dbReference>
<evidence type="ECO:0000259" key="1">
    <source>
        <dbReference type="Pfam" id="PF00005"/>
    </source>
</evidence>
<dbReference type="InterPro" id="IPR051309">
    <property type="entry name" value="ABCF_ATPase"/>
</dbReference>
<accession>A0A926IAE0</accession>
<dbReference type="Pfam" id="PF00005">
    <property type="entry name" value="ABC_tran"/>
    <property type="match status" value="1"/>
</dbReference>
<name>A0A926IAE0_9FIRM</name>
<organism evidence="2 3">
    <name type="scientific">Zhenhengia yiwuensis</name>
    <dbReference type="NCBI Taxonomy" id="2763666"/>
    <lineage>
        <taxon>Bacteria</taxon>
        <taxon>Bacillati</taxon>
        <taxon>Bacillota</taxon>
        <taxon>Clostridia</taxon>
        <taxon>Lachnospirales</taxon>
        <taxon>Lachnospiraceae</taxon>
        <taxon>Zhenhengia</taxon>
    </lineage>
</organism>
<gene>
    <name evidence="2" type="ORF">H8718_14660</name>
</gene>
<dbReference type="GO" id="GO:0005524">
    <property type="term" value="F:ATP binding"/>
    <property type="evidence" value="ECO:0007669"/>
    <property type="project" value="UniProtKB-KW"/>
</dbReference>
<dbReference type="AlphaFoldDB" id="A0A926IAE0"/>
<dbReference type="SUPFAM" id="SSF52540">
    <property type="entry name" value="P-loop containing nucleoside triphosphate hydrolases"/>
    <property type="match status" value="1"/>
</dbReference>
<dbReference type="PANTHER" id="PTHR42855:SF2">
    <property type="entry name" value="DRUG RESISTANCE ABC TRANSPORTER,ATP-BINDING PROTEIN"/>
    <property type="match status" value="1"/>
</dbReference>
<keyword evidence="2" id="KW-0547">Nucleotide-binding</keyword>
<dbReference type="InterPro" id="IPR027417">
    <property type="entry name" value="P-loop_NTPase"/>
</dbReference>
<evidence type="ECO:0000313" key="3">
    <source>
        <dbReference type="Proteomes" id="UP000655830"/>
    </source>
</evidence>
<dbReference type="Proteomes" id="UP000655830">
    <property type="component" value="Unassembled WGS sequence"/>
</dbReference>
<feature type="domain" description="ABC transporter" evidence="1">
    <location>
        <begin position="22"/>
        <end position="88"/>
    </location>
</feature>